<evidence type="ECO:0008006" key="10">
    <source>
        <dbReference type="Google" id="ProtNLM"/>
    </source>
</evidence>
<dbReference type="InterPro" id="IPR039808">
    <property type="entry name" value="Cadherin"/>
</dbReference>
<name>A7RIY4_NEMVE</name>
<comment type="subcellular location">
    <subcellularLocation>
        <location evidence="1">Membrane</location>
    </subcellularLocation>
</comment>
<evidence type="ECO:0000256" key="4">
    <source>
        <dbReference type="ARBA" id="ARBA00023136"/>
    </source>
</evidence>
<dbReference type="PROSITE" id="PS50042">
    <property type="entry name" value="CNMP_BINDING_3"/>
    <property type="match status" value="1"/>
</dbReference>
<dbReference type="GO" id="GO:0005509">
    <property type="term" value="F:calcium ion binding"/>
    <property type="evidence" value="ECO:0007669"/>
    <property type="project" value="UniProtKB-UniRule"/>
</dbReference>
<dbReference type="InterPro" id="IPR002126">
    <property type="entry name" value="Cadherin-like_dom"/>
</dbReference>
<feature type="domain" description="Cyclic nucleotide-binding" evidence="6">
    <location>
        <begin position="1"/>
        <end position="70"/>
    </location>
</feature>
<organism evidence="8 9">
    <name type="scientific">Nematostella vectensis</name>
    <name type="common">Starlet sea anemone</name>
    <dbReference type="NCBI Taxonomy" id="45351"/>
    <lineage>
        <taxon>Eukaryota</taxon>
        <taxon>Metazoa</taxon>
        <taxon>Cnidaria</taxon>
        <taxon>Anthozoa</taxon>
        <taxon>Hexacorallia</taxon>
        <taxon>Actiniaria</taxon>
        <taxon>Edwardsiidae</taxon>
        <taxon>Nematostella</taxon>
    </lineage>
</organism>
<dbReference type="GO" id="GO:0005886">
    <property type="term" value="C:plasma membrane"/>
    <property type="evidence" value="ECO:0007669"/>
    <property type="project" value="InterPro"/>
</dbReference>
<dbReference type="InterPro" id="IPR020894">
    <property type="entry name" value="Cadherin_CS"/>
</dbReference>
<dbReference type="Pfam" id="PF00028">
    <property type="entry name" value="Cadherin"/>
    <property type="match status" value="2"/>
</dbReference>
<dbReference type="HOGENOM" id="CLU_1877865_0_0_1"/>
<dbReference type="PRINTS" id="PR00205">
    <property type="entry name" value="CADHERIN"/>
</dbReference>
<dbReference type="InterPro" id="IPR000595">
    <property type="entry name" value="cNMP-bd_dom"/>
</dbReference>
<dbReference type="PROSITE" id="PS00232">
    <property type="entry name" value="CADHERIN_1"/>
    <property type="match status" value="1"/>
</dbReference>
<gene>
    <name evidence="8" type="ORF">NEMVEDRAFT_v1g238641</name>
</gene>
<evidence type="ECO:0000259" key="7">
    <source>
        <dbReference type="PROSITE" id="PS50268"/>
    </source>
</evidence>
<sequence>MVKEWQIKKGGNGKFFISAQSGNIYTTPENLDRETEDFFNLTVTAMDEGGRTGELTILVFLLDMNDNRPRFTQSVYYVNITETTGHVMAGVSATDQDLGSNAVISYRILGGNIDDVFNIDNATAAVSSPIRFRAKH</sequence>
<evidence type="ECO:0000256" key="2">
    <source>
        <dbReference type="ARBA" id="ARBA00022737"/>
    </source>
</evidence>
<dbReference type="InterPro" id="IPR015919">
    <property type="entry name" value="Cadherin-like_sf"/>
</dbReference>
<dbReference type="CDD" id="cd11304">
    <property type="entry name" value="Cadherin_repeat"/>
    <property type="match status" value="2"/>
</dbReference>
<protein>
    <recommendedName>
        <fullName evidence="10">Cadherin domain-containing protein</fullName>
    </recommendedName>
</protein>
<dbReference type="PANTHER" id="PTHR24027:SF438">
    <property type="entry name" value="CADHERIN 23"/>
    <property type="match status" value="1"/>
</dbReference>
<dbReference type="Gene3D" id="2.60.40.60">
    <property type="entry name" value="Cadherins"/>
    <property type="match status" value="2"/>
</dbReference>
<dbReference type="SMART" id="SM00112">
    <property type="entry name" value="CA"/>
    <property type="match status" value="1"/>
</dbReference>
<proteinExistence type="predicted"/>
<dbReference type="PROSITE" id="PS50268">
    <property type="entry name" value="CADHERIN_2"/>
    <property type="match status" value="2"/>
</dbReference>
<feature type="domain" description="Cadherin" evidence="7">
    <location>
        <begin position="5"/>
        <end position="71"/>
    </location>
</feature>
<evidence type="ECO:0000313" key="9">
    <source>
        <dbReference type="Proteomes" id="UP000001593"/>
    </source>
</evidence>
<keyword evidence="9" id="KW-1185">Reference proteome</keyword>
<evidence type="ECO:0000256" key="3">
    <source>
        <dbReference type="ARBA" id="ARBA00022837"/>
    </source>
</evidence>
<dbReference type="Proteomes" id="UP000001593">
    <property type="component" value="Unassembled WGS sequence"/>
</dbReference>
<keyword evidence="4" id="KW-0472">Membrane</keyword>
<accession>A7RIY4</accession>
<keyword evidence="2" id="KW-0677">Repeat</keyword>
<dbReference type="AlphaFoldDB" id="A7RIY4"/>
<feature type="domain" description="Cadherin" evidence="7">
    <location>
        <begin position="72"/>
        <end position="127"/>
    </location>
</feature>
<dbReference type="PhylomeDB" id="A7RIY4"/>
<dbReference type="SUPFAM" id="SSF49313">
    <property type="entry name" value="Cadherin-like"/>
    <property type="match status" value="2"/>
</dbReference>
<evidence type="ECO:0000313" key="8">
    <source>
        <dbReference type="EMBL" id="EDO48479.1"/>
    </source>
</evidence>
<evidence type="ECO:0000256" key="5">
    <source>
        <dbReference type="PROSITE-ProRule" id="PRU00043"/>
    </source>
</evidence>
<reference evidence="8 9" key="1">
    <citation type="journal article" date="2007" name="Science">
        <title>Sea anemone genome reveals ancestral eumetazoan gene repertoire and genomic organization.</title>
        <authorList>
            <person name="Putnam N.H."/>
            <person name="Srivastava M."/>
            <person name="Hellsten U."/>
            <person name="Dirks B."/>
            <person name="Chapman J."/>
            <person name="Salamov A."/>
            <person name="Terry A."/>
            <person name="Shapiro H."/>
            <person name="Lindquist E."/>
            <person name="Kapitonov V.V."/>
            <person name="Jurka J."/>
            <person name="Genikhovich G."/>
            <person name="Grigoriev I.V."/>
            <person name="Lucas S.M."/>
            <person name="Steele R.E."/>
            <person name="Finnerty J.R."/>
            <person name="Technau U."/>
            <person name="Martindale M.Q."/>
            <person name="Rokhsar D.S."/>
        </authorList>
    </citation>
    <scope>NUCLEOTIDE SEQUENCE [LARGE SCALE GENOMIC DNA]</scope>
    <source>
        <strain evidence="9">CH2 X CH6</strain>
    </source>
</reference>
<dbReference type="InParanoid" id="A7RIY4"/>
<dbReference type="eggNOG" id="KOG4289">
    <property type="taxonomic scope" value="Eukaryota"/>
</dbReference>
<dbReference type="GO" id="GO:0007156">
    <property type="term" value="P:homophilic cell adhesion via plasma membrane adhesion molecules"/>
    <property type="evidence" value="ECO:0007669"/>
    <property type="project" value="InterPro"/>
</dbReference>
<evidence type="ECO:0000259" key="6">
    <source>
        <dbReference type="PROSITE" id="PS50042"/>
    </source>
</evidence>
<keyword evidence="3 5" id="KW-0106">Calcium</keyword>
<dbReference type="EMBL" id="DS469513">
    <property type="protein sequence ID" value="EDO48479.1"/>
    <property type="molecule type" value="Genomic_DNA"/>
</dbReference>
<evidence type="ECO:0000256" key="1">
    <source>
        <dbReference type="ARBA" id="ARBA00004370"/>
    </source>
</evidence>
<dbReference type="STRING" id="45351.A7RIY4"/>
<dbReference type="PANTHER" id="PTHR24027">
    <property type="entry name" value="CADHERIN-23"/>
    <property type="match status" value="1"/>
</dbReference>